<evidence type="ECO:0000313" key="3">
    <source>
        <dbReference type="EMBL" id="KAG6718181.1"/>
    </source>
</evidence>
<dbReference type="EMBL" id="CM031812">
    <property type="protein sequence ID" value="KAG6658135.1"/>
    <property type="molecule type" value="Genomic_DNA"/>
</dbReference>
<dbReference type="Proteomes" id="UP000811246">
    <property type="component" value="Chromosome 4"/>
</dbReference>
<dbReference type="PANTHER" id="PTHR33726:SF8">
    <property type="entry name" value="TRANSMEMBRANE PROTEIN"/>
    <property type="match status" value="1"/>
</dbReference>
<keyword evidence="1" id="KW-0812">Transmembrane</keyword>
<accession>A0A8T1QUP0</accession>
<dbReference type="EMBL" id="CM031828">
    <property type="protein sequence ID" value="KAG6718181.1"/>
    <property type="molecule type" value="Genomic_DNA"/>
</dbReference>
<dbReference type="PANTHER" id="PTHR33726">
    <property type="entry name" value="TRANSMEMBRANE PROTEIN"/>
    <property type="match status" value="1"/>
</dbReference>
<evidence type="ECO:0000313" key="4">
    <source>
        <dbReference type="Proteomes" id="UP000811609"/>
    </source>
</evidence>
<organism evidence="2 4">
    <name type="scientific">Carya illinoinensis</name>
    <name type="common">Pecan</name>
    <dbReference type="NCBI Taxonomy" id="32201"/>
    <lineage>
        <taxon>Eukaryota</taxon>
        <taxon>Viridiplantae</taxon>
        <taxon>Streptophyta</taxon>
        <taxon>Embryophyta</taxon>
        <taxon>Tracheophyta</taxon>
        <taxon>Spermatophyta</taxon>
        <taxon>Magnoliopsida</taxon>
        <taxon>eudicotyledons</taxon>
        <taxon>Gunneridae</taxon>
        <taxon>Pentapetalae</taxon>
        <taxon>rosids</taxon>
        <taxon>fabids</taxon>
        <taxon>Fagales</taxon>
        <taxon>Juglandaceae</taxon>
        <taxon>Carya</taxon>
    </lineage>
</organism>
<feature type="transmembrane region" description="Helical" evidence="1">
    <location>
        <begin position="41"/>
        <end position="63"/>
    </location>
</feature>
<evidence type="ECO:0000313" key="2">
    <source>
        <dbReference type="EMBL" id="KAG6658135.1"/>
    </source>
</evidence>
<evidence type="ECO:0000256" key="1">
    <source>
        <dbReference type="SAM" id="Phobius"/>
    </source>
</evidence>
<protein>
    <recommendedName>
        <fullName evidence="5">Transmembrane protein</fullName>
    </recommendedName>
</protein>
<sequence length="69" mass="8156">MGRLWSLKKVSLVRKELSPWRLFSAFRFKRLDFQMAIMDGVVFRILSVVEGIVLVFTLCFFYLCCGCHF</sequence>
<keyword evidence="4" id="KW-1185">Reference proteome</keyword>
<reference evidence="3" key="2">
    <citation type="submission" date="2021-01" db="EMBL/GenBank/DDBJ databases">
        <authorList>
            <person name="Lovell J.T."/>
            <person name="Bentley N."/>
            <person name="Bhattarai G."/>
            <person name="Jenkins J.W."/>
            <person name="Sreedasyam A."/>
            <person name="Alarcon Y."/>
            <person name="Bock C."/>
            <person name="Boston L."/>
            <person name="Carlson J."/>
            <person name="Cervantes K."/>
            <person name="Clermont K."/>
            <person name="Krom N."/>
            <person name="Kubenka K."/>
            <person name="Mamidi S."/>
            <person name="Mattison C."/>
            <person name="Monteros M."/>
            <person name="Pisani C."/>
            <person name="Plott C."/>
            <person name="Rajasekar S."/>
            <person name="Rhein H.S."/>
            <person name="Rohla C."/>
            <person name="Song M."/>
            <person name="Hilaire R.S."/>
            <person name="Shu S."/>
            <person name="Wells L."/>
            <person name="Wang X."/>
            <person name="Webber J."/>
            <person name="Heerema R.J."/>
            <person name="Klein P."/>
            <person name="Conner P."/>
            <person name="Grauke L."/>
            <person name="Grimwood J."/>
            <person name="Schmutz J."/>
            <person name="Randall J.J."/>
        </authorList>
    </citation>
    <scope>NUCLEOTIDE SEQUENCE</scope>
    <source>
        <tissue evidence="3">Leaf</tissue>
    </source>
</reference>
<dbReference type="AlphaFoldDB" id="A0A8T1QUP0"/>
<keyword evidence="1" id="KW-1133">Transmembrane helix</keyword>
<dbReference type="OrthoDB" id="675983at2759"/>
<dbReference type="Proteomes" id="UP000811609">
    <property type="component" value="Chromosome 4"/>
</dbReference>
<keyword evidence="1" id="KW-0472">Membrane</keyword>
<reference evidence="2" key="1">
    <citation type="submission" date="2020-12" db="EMBL/GenBank/DDBJ databases">
        <title>WGS assembly of Carya illinoinensis cv. Pawnee.</title>
        <authorList>
            <person name="Platts A."/>
            <person name="Shu S."/>
            <person name="Wright S."/>
            <person name="Barry K."/>
            <person name="Edger P."/>
            <person name="Pires J.C."/>
            <person name="Schmutz J."/>
        </authorList>
    </citation>
    <scope>NUCLEOTIDE SEQUENCE</scope>
    <source>
        <tissue evidence="2">Leaf</tissue>
    </source>
</reference>
<gene>
    <name evidence="2" type="ORF">CIPAW_04G139200</name>
    <name evidence="3" type="ORF">I3842_04G137700</name>
</gene>
<evidence type="ECO:0008006" key="5">
    <source>
        <dbReference type="Google" id="ProtNLM"/>
    </source>
</evidence>
<proteinExistence type="predicted"/>
<comment type="caution">
    <text evidence="2">The sequence shown here is derived from an EMBL/GenBank/DDBJ whole genome shotgun (WGS) entry which is preliminary data.</text>
</comment>
<name>A0A8T1QUP0_CARIL</name>